<protein>
    <recommendedName>
        <fullName evidence="3">TonB-dependent receptor</fullName>
    </recommendedName>
</protein>
<name>A0A4Y8WM89_9PORP</name>
<evidence type="ECO:0000313" key="1">
    <source>
        <dbReference type="EMBL" id="TFH94149.1"/>
    </source>
</evidence>
<dbReference type="SUPFAM" id="SSF56935">
    <property type="entry name" value="Porins"/>
    <property type="match status" value="1"/>
</dbReference>
<dbReference type="Proteomes" id="UP000297225">
    <property type="component" value="Unassembled WGS sequence"/>
</dbReference>
<comment type="caution">
    <text evidence="1">The sequence shown here is derived from an EMBL/GenBank/DDBJ whole genome shotgun (WGS) entry which is preliminary data.</text>
</comment>
<evidence type="ECO:0000313" key="2">
    <source>
        <dbReference type="Proteomes" id="UP000297225"/>
    </source>
</evidence>
<dbReference type="EMBL" id="SPNC01000177">
    <property type="protein sequence ID" value="TFH94149.1"/>
    <property type="molecule type" value="Genomic_DNA"/>
</dbReference>
<evidence type="ECO:0008006" key="3">
    <source>
        <dbReference type="Google" id="ProtNLM"/>
    </source>
</evidence>
<keyword evidence="2" id="KW-1185">Reference proteome</keyword>
<gene>
    <name evidence="1" type="ORF">E4P47_08745</name>
</gene>
<dbReference type="STRING" id="1122973.GCA_000379925_01237"/>
<organism evidence="1 2">
    <name type="scientific">Porphyromonas levii</name>
    <dbReference type="NCBI Taxonomy" id="28114"/>
    <lineage>
        <taxon>Bacteria</taxon>
        <taxon>Pseudomonadati</taxon>
        <taxon>Bacteroidota</taxon>
        <taxon>Bacteroidia</taxon>
        <taxon>Bacteroidales</taxon>
        <taxon>Porphyromonadaceae</taxon>
        <taxon>Porphyromonas</taxon>
    </lineage>
</organism>
<dbReference type="RefSeq" id="WP_134849492.1">
    <property type="nucleotide sequence ID" value="NZ_SPNB01000024.1"/>
</dbReference>
<dbReference type="AlphaFoldDB" id="A0A4Y8WM89"/>
<reference evidence="1 2" key="1">
    <citation type="submission" date="2019-03" db="EMBL/GenBank/DDBJ databases">
        <title>Porphyromonas levii Isolated from the Uterus of Dairy Cows.</title>
        <authorList>
            <person name="Francis A.M."/>
        </authorList>
    </citation>
    <scope>NUCLEOTIDE SEQUENCE [LARGE SCALE GENOMIC DNA]</scope>
    <source>
        <strain evidence="1 2">AF5678</strain>
    </source>
</reference>
<proteinExistence type="predicted"/>
<accession>A0A4Y8WM89</accession>
<sequence length="872" mass="97108">MRLESILILLYWFLCCPVVYAQESVSVVYSGLVLDAKSKEPVSNAIVLLLSERGSSDGEPERIAFGSTAHDGRYSIRVSGKKRPNLLEVRLMGYKNQRISLGVTTGEQPIYLEPDSEELPEVVVLGTPIVSRGDTVTYRASAFITSNTYSAEDLMKRLPGVSVDSRGIISYMGDPISGVYIEGLDLVANNYQTATRIIKAEDISAIDVMERFQKKKVLRGVEEGDGTMLNIRLKNNTMLTPSGEVMVGGGVLEEQGLVHSLGANTLLVNKRTQILGAGIWDTSTAQDSESIGIKKSVSSTSARAFGGNALTSYSDKSQALSQVDILGTLNQILVLKEDVTVKYNIGYGFKSTSGRRGKESFLADKGDYLHFTEERTNRIEGHLARAQLNYTENSTQRYLMNTLTVEGDWAQGTHNLFRGEEILEEARANEYRLDNNFSLASRQGGNTTTLEGRVSYRKLPRLIFEVPRGRYAYRQHIYGSDLNSYTRASYGWGLGGLYSIWGTVELDGRLEDIGLVSGTKAEGRSVDGGRLKVSSAPTLSYNAPHLKWSISVPLQFNYLFYRFQDITYTPQSIRRGVLSPGLLAKLSYRPSPLWYLSWNGRYTRNNLSEITDYLLGSYRTSFDQVNTRAEVVEPERNTLSAALNIEYRQAIRAIFGRLRLSAIRTIDNKIVSRTLEGTAKLSAQVAGKQMRDFIGGEVYLSKQFAALKSVVSISADYAYTSYPMIIAGQLNKLSSQSMGGRLEFISSPLSWLELSISVSRREDLNRSSFGAFNLGEWKVKGGVTCSFFERWSTGISGDYTAVSEAGINRNQSFALLMGTITYRYKRLRVELKGDNLLNTQAIYQSLVTDADRYSNYFVLRPRQIMLSGYLKF</sequence>
<dbReference type="OrthoDB" id="1014864at2"/>